<comment type="caution">
    <text evidence="2">The sequence shown here is derived from an EMBL/GenBank/DDBJ whole genome shotgun (WGS) entry which is preliminary data.</text>
</comment>
<dbReference type="AlphaFoldDB" id="A0A6A2XQL5"/>
<proteinExistence type="predicted"/>
<organism evidence="2 3">
    <name type="scientific">Hibiscus syriacus</name>
    <name type="common">Rose of Sharon</name>
    <dbReference type="NCBI Taxonomy" id="106335"/>
    <lineage>
        <taxon>Eukaryota</taxon>
        <taxon>Viridiplantae</taxon>
        <taxon>Streptophyta</taxon>
        <taxon>Embryophyta</taxon>
        <taxon>Tracheophyta</taxon>
        <taxon>Spermatophyta</taxon>
        <taxon>Magnoliopsida</taxon>
        <taxon>eudicotyledons</taxon>
        <taxon>Gunneridae</taxon>
        <taxon>Pentapetalae</taxon>
        <taxon>rosids</taxon>
        <taxon>malvids</taxon>
        <taxon>Malvales</taxon>
        <taxon>Malvaceae</taxon>
        <taxon>Malvoideae</taxon>
        <taxon>Hibiscus</taxon>
    </lineage>
</organism>
<evidence type="ECO:0000313" key="2">
    <source>
        <dbReference type="EMBL" id="KAE8656164.1"/>
    </source>
</evidence>
<protein>
    <submittedName>
        <fullName evidence="2">Uncharacterized protein</fullName>
    </submittedName>
</protein>
<evidence type="ECO:0000313" key="3">
    <source>
        <dbReference type="Proteomes" id="UP000436088"/>
    </source>
</evidence>
<keyword evidence="3" id="KW-1185">Reference proteome</keyword>
<reference evidence="2" key="1">
    <citation type="submission" date="2019-09" db="EMBL/GenBank/DDBJ databases">
        <title>Draft genome information of white flower Hibiscus syriacus.</title>
        <authorList>
            <person name="Kim Y.-M."/>
        </authorList>
    </citation>
    <scope>NUCLEOTIDE SEQUENCE [LARGE SCALE GENOMIC DNA]</scope>
    <source>
        <strain evidence="2">YM2019G1</strain>
    </source>
</reference>
<dbReference type="EMBL" id="VEPZ02001768">
    <property type="protein sequence ID" value="KAE8656164.1"/>
    <property type="molecule type" value="Genomic_DNA"/>
</dbReference>
<feature type="region of interest" description="Disordered" evidence="1">
    <location>
        <begin position="103"/>
        <end position="124"/>
    </location>
</feature>
<name>A0A6A2XQL5_HIBSY</name>
<sequence length="223" mass="24457">MPNNQPIPIFAKLSASPLHALGIHLTECTLSEMSDEISLTRGADWPKYFCVGQFVDLCGTIDDIRKAWNRHIKCFPDSARKSTYKFSVVNGIKSISLMMAAARRQESPGFSPSHPSGDGSSDISVRSLSQDNILEPPNVDDSQPYHDALDCVSDKKSSLLEDHEIPLSQATVNNLQSGEFDERLQGEMQQSSQDDSKHAREEDIKANANISSCNLICDSGKGS</sequence>
<dbReference type="Proteomes" id="UP000436088">
    <property type="component" value="Unassembled WGS sequence"/>
</dbReference>
<feature type="compositionally biased region" description="Basic and acidic residues" evidence="1">
    <location>
        <begin position="194"/>
        <end position="205"/>
    </location>
</feature>
<gene>
    <name evidence="2" type="ORF">F3Y22_tig00117005pilonHSYRG00022</name>
</gene>
<evidence type="ECO:0000256" key="1">
    <source>
        <dbReference type="SAM" id="MobiDB-lite"/>
    </source>
</evidence>
<feature type="region of interest" description="Disordered" evidence="1">
    <location>
        <begin position="181"/>
        <end position="205"/>
    </location>
</feature>
<feature type="compositionally biased region" description="Low complexity" evidence="1">
    <location>
        <begin position="107"/>
        <end position="124"/>
    </location>
</feature>
<accession>A0A6A2XQL5</accession>